<organism evidence="1 2">
    <name type="scientific">Bimuria novae-zelandiae CBS 107.79</name>
    <dbReference type="NCBI Taxonomy" id="1447943"/>
    <lineage>
        <taxon>Eukaryota</taxon>
        <taxon>Fungi</taxon>
        <taxon>Dikarya</taxon>
        <taxon>Ascomycota</taxon>
        <taxon>Pezizomycotina</taxon>
        <taxon>Dothideomycetes</taxon>
        <taxon>Pleosporomycetidae</taxon>
        <taxon>Pleosporales</taxon>
        <taxon>Massarineae</taxon>
        <taxon>Didymosphaeriaceae</taxon>
        <taxon>Bimuria</taxon>
    </lineage>
</organism>
<dbReference type="Proteomes" id="UP000800036">
    <property type="component" value="Unassembled WGS sequence"/>
</dbReference>
<sequence length="97" mass="10592">MTFCSVISLGPIYFLMGFVRSASIRRLGPMWCDHSGEGYGDSGREKWIGVVGGGVGSLHDQLWKLPRMLVGLERCGITSALTFLLEGRTRNAELICG</sequence>
<gene>
    <name evidence="1" type="ORF">BU23DRAFT_118400</name>
</gene>
<protein>
    <submittedName>
        <fullName evidence="1">Uncharacterized protein</fullName>
    </submittedName>
</protein>
<reference evidence="1" key="1">
    <citation type="journal article" date="2020" name="Stud. Mycol.">
        <title>101 Dothideomycetes genomes: a test case for predicting lifestyles and emergence of pathogens.</title>
        <authorList>
            <person name="Haridas S."/>
            <person name="Albert R."/>
            <person name="Binder M."/>
            <person name="Bloem J."/>
            <person name="Labutti K."/>
            <person name="Salamov A."/>
            <person name="Andreopoulos B."/>
            <person name="Baker S."/>
            <person name="Barry K."/>
            <person name="Bills G."/>
            <person name="Bluhm B."/>
            <person name="Cannon C."/>
            <person name="Castanera R."/>
            <person name="Culley D."/>
            <person name="Daum C."/>
            <person name="Ezra D."/>
            <person name="Gonzalez J."/>
            <person name="Henrissat B."/>
            <person name="Kuo A."/>
            <person name="Liang C."/>
            <person name="Lipzen A."/>
            <person name="Lutzoni F."/>
            <person name="Magnuson J."/>
            <person name="Mondo S."/>
            <person name="Nolan M."/>
            <person name="Ohm R."/>
            <person name="Pangilinan J."/>
            <person name="Park H.-J."/>
            <person name="Ramirez L."/>
            <person name="Alfaro M."/>
            <person name="Sun H."/>
            <person name="Tritt A."/>
            <person name="Yoshinaga Y."/>
            <person name="Zwiers L.-H."/>
            <person name="Turgeon B."/>
            <person name="Goodwin S."/>
            <person name="Spatafora J."/>
            <person name="Crous P."/>
            <person name="Grigoriev I."/>
        </authorList>
    </citation>
    <scope>NUCLEOTIDE SEQUENCE</scope>
    <source>
        <strain evidence="1">CBS 107.79</strain>
    </source>
</reference>
<keyword evidence="2" id="KW-1185">Reference proteome</keyword>
<dbReference type="AlphaFoldDB" id="A0A6A5VAH7"/>
<evidence type="ECO:0000313" key="1">
    <source>
        <dbReference type="EMBL" id="KAF1974151.1"/>
    </source>
</evidence>
<proteinExistence type="predicted"/>
<evidence type="ECO:0000313" key="2">
    <source>
        <dbReference type="Proteomes" id="UP000800036"/>
    </source>
</evidence>
<dbReference type="EMBL" id="ML976676">
    <property type="protein sequence ID" value="KAF1974151.1"/>
    <property type="molecule type" value="Genomic_DNA"/>
</dbReference>
<name>A0A6A5VAH7_9PLEO</name>
<accession>A0A6A5VAH7</accession>